<dbReference type="InterPro" id="IPR036097">
    <property type="entry name" value="HisK_dim/P_sf"/>
</dbReference>
<dbReference type="Pfam" id="PF13426">
    <property type="entry name" value="PAS_9"/>
    <property type="match status" value="1"/>
</dbReference>
<dbReference type="InterPro" id="IPR052162">
    <property type="entry name" value="Sensor_kinase/Photoreceptor"/>
</dbReference>
<feature type="domain" description="Histidine kinase" evidence="6">
    <location>
        <begin position="157"/>
        <end position="367"/>
    </location>
</feature>
<dbReference type="InterPro" id="IPR000014">
    <property type="entry name" value="PAS"/>
</dbReference>
<name>A0A3S3QDC7_9FLAO</name>
<dbReference type="SMART" id="SM00388">
    <property type="entry name" value="HisKA"/>
    <property type="match status" value="1"/>
</dbReference>
<dbReference type="InterPro" id="IPR035965">
    <property type="entry name" value="PAS-like_dom_sf"/>
</dbReference>
<dbReference type="SUPFAM" id="SSF55874">
    <property type="entry name" value="ATPase domain of HSP90 chaperone/DNA topoisomerase II/histidine kinase"/>
    <property type="match status" value="1"/>
</dbReference>
<evidence type="ECO:0000259" key="6">
    <source>
        <dbReference type="PROSITE" id="PS50109"/>
    </source>
</evidence>
<dbReference type="EC" id="2.7.13.3" evidence="2"/>
<evidence type="ECO:0000259" key="7">
    <source>
        <dbReference type="PROSITE" id="PS50112"/>
    </source>
</evidence>
<keyword evidence="4" id="KW-0808">Transferase</keyword>
<dbReference type="InterPro" id="IPR003594">
    <property type="entry name" value="HATPase_dom"/>
</dbReference>
<keyword evidence="10" id="KW-1185">Reference proteome</keyword>
<dbReference type="Proteomes" id="UP000287527">
    <property type="component" value="Unassembled WGS sequence"/>
</dbReference>
<dbReference type="EMBL" id="SBII01000005">
    <property type="protein sequence ID" value="RWX00572.1"/>
    <property type="molecule type" value="Genomic_DNA"/>
</dbReference>
<accession>A0A3S3QDC7</accession>
<dbReference type="Gene3D" id="1.10.287.130">
    <property type="match status" value="1"/>
</dbReference>
<keyword evidence="5" id="KW-0418">Kinase</keyword>
<dbReference type="InterPro" id="IPR036890">
    <property type="entry name" value="HATPase_C_sf"/>
</dbReference>
<comment type="caution">
    <text evidence="9">The sequence shown here is derived from an EMBL/GenBank/DDBJ whole genome shotgun (WGS) entry which is preliminary data.</text>
</comment>
<evidence type="ECO:0000259" key="8">
    <source>
        <dbReference type="PROSITE" id="PS50113"/>
    </source>
</evidence>
<organism evidence="9 10">
    <name type="scientific">Flavobacterium cerinum</name>
    <dbReference type="NCBI Taxonomy" id="2502784"/>
    <lineage>
        <taxon>Bacteria</taxon>
        <taxon>Pseudomonadati</taxon>
        <taxon>Bacteroidota</taxon>
        <taxon>Flavobacteriia</taxon>
        <taxon>Flavobacteriales</taxon>
        <taxon>Flavobacteriaceae</taxon>
        <taxon>Flavobacterium</taxon>
    </lineage>
</organism>
<dbReference type="Gene3D" id="3.30.565.10">
    <property type="entry name" value="Histidine kinase-like ATPase, C-terminal domain"/>
    <property type="match status" value="1"/>
</dbReference>
<dbReference type="AlphaFoldDB" id="A0A3S3QDC7"/>
<feature type="domain" description="PAS" evidence="7">
    <location>
        <begin position="12"/>
        <end position="69"/>
    </location>
</feature>
<dbReference type="SMART" id="SM00387">
    <property type="entry name" value="HATPase_c"/>
    <property type="match status" value="1"/>
</dbReference>
<evidence type="ECO:0000256" key="5">
    <source>
        <dbReference type="ARBA" id="ARBA00022777"/>
    </source>
</evidence>
<dbReference type="PROSITE" id="PS50112">
    <property type="entry name" value="PAS"/>
    <property type="match status" value="1"/>
</dbReference>
<evidence type="ECO:0000313" key="9">
    <source>
        <dbReference type="EMBL" id="RWX00572.1"/>
    </source>
</evidence>
<dbReference type="InterPro" id="IPR005467">
    <property type="entry name" value="His_kinase_dom"/>
</dbReference>
<feature type="domain" description="PAC" evidence="8">
    <location>
        <begin position="87"/>
        <end position="139"/>
    </location>
</feature>
<dbReference type="InterPro" id="IPR004358">
    <property type="entry name" value="Sig_transdc_His_kin-like_C"/>
</dbReference>
<evidence type="ECO:0000313" key="10">
    <source>
        <dbReference type="Proteomes" id="UP000287527"/>
    </source>
</evidence>
<dbReference type="CDD" id="cd00082">
    <property type="entry name" value="HisKA"/>
    <property type="match status" value="1"/>
</dbReference>
<reference evidence="9 10" key="1">
    <citation type="submission" date="2019-01" db="EMBL/GenBank/DDBJ databases">
        <title>Flavobacterium sp. nov.,isolated from freshwater.</title>
        <authorList>
            <person name="Zhang R."/>
            <person name="Du Z.-J."/>
        </authorList>
    </citation>
    <scope>NUCLEOTIDE SEQUENCE [LARGE SCALE GENOMIC DNA]</scope>
    <source>
        <strain evidence="9 10">1E403</strain>
    </source>
</reference>
<evidence type="ECO:0000256" key="3">
    <source>
        <dbReference type="ARBA" id="ARBA00022553"/>
    </source>
</evidence>
<evidence type="ECO:0000256" key="1">
    <source>
        <dbReference type="ARBA" id="ARBA00000085"/>
    </source>
</evidence>
<evidence type="ECO:0000256" key="4">
    <source>
        <dbReference type="ARBA" id="ARBA00022679"/>
    </source>
</evidence>
<comment type="catalytic activity">
    <reaction evidence="1">
        <text>ATP + protein L-histidine = ADP + protein N-phospho-L-histidine.</text>
        <dbReference type="EC" id="2.7.13.3"/>
    </reaction>
</comment>
<gene>
    <name evidence="9" type="ORF">EPI11_09890</name>
</gene>
<dbReference type="SMART" id="SM00091">
    <property type="entry name" value="PAS"/>
    <property type="match status" value="1"/>
</dbReference>
<keyword evidence="3" id="KW-0597">Phosphoprotein</keyword>
<dbReference type="Pfam" id="PF00512">
    <property type="entry name" value="HisKA"/>
    <property type="match status" value="1"/>
</dbReference>
<evidence type="ECO:0000256" key="2">
    <source>
        <dbReference type="ARBA" id="ARBA00012438"/>
    </source>
</evidence>
<dbReference type="CDD" id="cd00130">
    <property type="entry name" value="PAS"/>
    <property type="match status" value="1"/>
</dbReference>
<dbReference type="SUPFAM" id="SSF55785">
    <property type="entry name" value="PYP-like sensor domain (PAS domain)"/>
    <property type="match status" value="1"/>
</dbReference>
<dbReference type="OrthoDB" id="9781208at2"/>
<dbReference type="PROSITE" id="PS50109">
    <property type="entry name" value="HIS_KIN"/>
    <property type="match status" value="1"/>
</dbReference>
<proteinExistence type="predicted"/>
<dbReference type="Pfam" id="PF02518">
    <property type="entry name" value="HATPase_c"/>
    <property type="match status" value="1"/>
</dbReference>
<dbReference type="PRINTS" id="PR00344">
    <property type="entry name" value="BCTRLSENSOR"/>
</dbReference>
<dbReference type="PANTHER" id="PTHR43304">
    <property type="entry name" value="PHYTOCHROME-LIKE PROTEIN CPH1"/>
    <property type="match status" value="1"/>
</dbReference>
<dbReference type="PROSITE" id="PS50113">
    <property type="entry name" value="PAC"/>
    <property type="match status" value="1"/>
</dbReference>
<dbReference type="Gene3D" id="3.30.450.20">
    <property type="entry name" value="PAS domain"/>
    <property type="match status" value="1"/>
</dbReference>
<dbReference type="PANTHER" id="PTHR43304:SF1">
    <property type="entry name" value="PAC DOMAIN-CONTAINING PROTEIN"/>
    <property type="match status" value="1"/>
</dbReference>
<protein>
    <recommendedName>
        <fullName evidence="2">histidine kinase</fullName>
        <ecNumber evidence="2">2.7.13.3</ecNumber>
    </recommendedName>
</protein>
<dbReference type="InterPro" id="IPR000700">
    <property type="entry name" value="PAS-assoc_C"/>
</dbReference>
<dbReference type="SUPFAM" id="SSF47384">
    <property type="entry name" value="Homodimeric domain of signal transducing histidine kinase"/>
    <property type="match status" value="1"/>
</dbReference>
<dbReference type="GO" id="GO:0000155">
    <property type="term" value="F:phosphorelay sensor kinase activity"/>
    <property type="evidence" value="ECO:0007669"/>
    <property type="project" value="InterPro"/>
</dbReference>
<dbReference type="RefSeq" id="WP_128389801.1">
    <property type="nucleotide sequence ID" value="NZ_SBII01000005.1"/>
</dbReference>
<sequence>MINSTNSLLPQGEQLYKKMIEEVQDYAILLLDLDGNVQNWNIGAEKIKGYKEADILGKNFSLFYLPEDRASKLPKTLINSATLNGRATHEGWRVRNDGSTFWGSVVITALHSDDGDVIGFTKVTRDLTERKLAEEEKARDTRSIELQNRQLEEFAYITSHDLQEPIRKIQTFINLAKKNTDDKELLNNYLDKMSISADKMVSLIKDILNFSRLSSDKNQFISVNLVDILTEVIGELDLLIEEKKAIITVSSLPVIDAIPIQMNQLFNNLIHNAIKFNNGYPSIVIQHEIVKNDTGQYHLITISDNGIGFDQQYAEIAFKPFKRLTTNHSGTGIGLALCKRIVENHNGTISVASVLGEGTIFTILFPA</sequence>
<dbReference type="NCBIfam" id="TIGR00229">
    <property type="entry name" value="sensory_box"/>
    <property type="match status" value="1"/>
</dbReference>
<dbReference type="InterPro" id="IPR003661">
    <property type="entry name" value="HisK_dim/P_dom"/>
</dbReference>